<protein>
    <submittedName>
        <fullName evidence="2">Uncharacterized protein</fullName>
    </submittedName>
</protein>
<accession>A0ABT0R343</accession>
<evidence type="ECO:0000313" key="2">
    <source>
        <dbReference type="EMBL" id="MCL6424349.1"/>
    </source>
</evidence>
<dbReference type="RefSeq" id="WP_249738429.1">
    <property type="nucleotide sequence ID" value="NZ_JAKNCJ010000012.1"/>
</dbReference>
<gene>
    <name evidence="2" type="ORF">Bequi_13340</name>
</gene>
<organism evidence="2 3">
    <name type="scientific">Brachybacterium equifaecis</name>
    <dbReference type="NCBI Taxonomy" id="2910770"/>
    <lineage>
        <taxon>Bacteria</taxon>
        <taxon>Bacillati</taxon>
        <taxon>Actinomycetota</taxon>
        <taxon>Actinomycetes</taxon>
        <taxon>Micrococcales</taxon>
        <taxon>Dermabacteraceae</taxon>
        <taxon>Brachybacterium</taxon>
    </lineage>
</organism>
<feature type="region of interest" description="Disordered" evidence="1">
    <location>
        <begin position="35"/>
        <end position="75"/>
    </location>
</feature>
<reference evidence="2" key="1">
    <citation type="submission" date="2022-02" db="EMBL/GenBank/DDBJ databases">
        <authorList>
            <person name="Lee M."/>
            <person name="Kim S.-J."/>
            <person name="Jung M.-Y."/>
        </authorList>
    </citation>
    <scope>NUCLEOTIDE SEQUENCE</scope>
    <source>
        <strain evidence="2">JHP9</strain>
    </source>
</reference>
<keyword evidence="3" id="KW-1185">Reference proteome</keyword>
<sequence length="336" mass="34883">MRNRGRFTVIAVIAAAVIAAIVMLLLHGLRAGEDTVEPAPSGPAAQWTPSASPSAEPSPDAASSDPAAQPSHVSGFDASAPREVAQAFADTFGDLSVADLRAATADLATGEFAASLEGADRTPLTGATGFDLSFGETYDNALGQATRFTVRATGTSAFYELYVQCLPAEEGHTGGGCRVYALDWGPEMLGDVDAPGPLYGKVAPMSSTDVTAMVTTGDHVAHEVLRYVPGETPQARAARLALLMKDTGPAMQIQPPASRDGGYAMTVETTGMAFTGATAEGDPQAQFFGSWVDAYDPTYFGSFDVTVTWKRGDSGRYEVQSVQATPIAQNNGGDGD</sequence>
<dbReference type="EMBL" id="JAKNCJ010000012">
    <property type="protein sequence ID" value="MCL6424349.1"/>
    <property type="molecule type" value="Genomic_DNA"/>
</dbReference>
<evidence type="ECO:0000256" key="1">
    <source>
        <dbReference type="SAM" id="MobiDB-lite"/>
    </source>
</evidence>
<name>A0ABT0R343_9MICO</name>
<evidence type="ECO:0000313" key="3">
    <source>
        <dbReference type="Proteomes" id="UP001203761"/>
    </source>
</evidence>
<feature type="compositionally biased region" description="Low complexity" evidence="1">
    <location>
        <begin position="49"/>
        <end position="71"/>
    </location>
</feature>
<dbReference type="Proteomes" id="UP001203761">
    <property type="component" value="Unassembled WGS sequence"/>
</dbReference>
<comment type="caution">
    <text evidence="2">The sequence shown here is derived from an EMBL/GenBank/DDBJ whole genome shotgun (WGS) entry which is preliminary data.</text>
</comment>
<proteinExistence type="predicted"/>